<dbReference type="InterPro" id="IPR052055">
    <property type="entry name" value="Hepadnavirus_pol/RT"/>
</dbReference>
<dbReference type="PANTHER" id="PTHR33050">
    <property type="entry name" value="REVERSE TRANSCRIPTASE DOMAIN-CONTAINING PROTEIN"/>
    <property type="match status" value="1"/>
</dbReference>
<dbReference type="InParanoid" id="G4YNP6"/>
<dbReference type="GeneID" id="20654912"/>
<dbReference type="Proteomes" id="UP000002640">
    <property type="component" value="Unassembled WGS sequence"/>
</dbReference>
<organism evidence="2 3">
    <name type="scientific">Phytophthora sojae (strain P6497)</name>
    <name type="common">Soybean stem and root rot agent</name>
    <name type="synonym">Phytophthora megasperma f. sp. glycines</name>
    <dbReference type="NCBI Taxonomy" id="1094619"/>
    <lineage>
        <taxon>Eukaryota</taxon>
        <taxon>Sar</taxon>
        <taxon>Stramenopiles</taxon>
        <taxon>Oomycota</taxon>
        <taxon>Peronosporomycetes</taxon>
        <taxon>Peronosporales</taxon>
        <taxon>Peronosporaceae</taxon>
        <taxon>Phytophthora</taxon>
    </lineage>
</organism>
<evidence type="ECO:0000256" key="1">
    <source>
        <dbReference type="SAM" id="MobiDB-lite"/>
    </source>
</evidence>
<dbReference type="EMBL" id="JH159151">
    <property type="protein sequence ID" value="EGZ30551.1"/>
    <property type="molecule type" value="Genomic_DNA"/>
</dbReference>
<dbReference type="AlphaFoldDB" id="G4YNP6"/>
<reference evidence="2 3" key="1">
    <citation type="journal article" date="2006" name="Science">
        <title>Phytophthora genome sequences uncover evolutionary origins and mechanisms of pathogenesis.</title>
        <authorList>
            <person name="Tyler B.M."/>
            <person name="Tripathy S."/>
            <person name="Zhang X."/>
            <person name="Dehal P."/>
            <person name="Jiang R.H."/>
            <person name="Aerts A."/>
            <person name="Arredondo F.D."/>
            <person name="Baxter L."/>
            <person name="Bensasson D."/>
            <person name="Beynon J.L."/>
            <person name="Chapman J."/>
            <person name="Damasceno C.M."/>
            <person name="Dorrance A.E."/>
            <person name="Dou D."/>
            <person name="Dickerman A.W."/>
            <person name="Dubchak I.L."/>
            <person name="Garbelotto M."/>
            <person name="Gijzen M."/>
            <person name="Gordon S.G."/>
            <person name="Govers F."/>
            <person name="Grunwald N.J."/>
            <person name="Huang W."/>
            <person name="Ivors K.L."/>
            <person name="Jones R.W."/>
            <person name="Kamoun S."/>
            <person name="Krampis K."/>
            <person name="Lamour K.H."/>
            <person name="Lee M.K."/>
            <person name="McDonald W.H."/>
            <person name="Medina M."/>
            <person name="Meijer H.J."/>
            <person name="Nordberg E.K."/>
            <person name="Maclean D.J."/>
            <person name="Ospina-Giraldo M.D."/>
            <person name="Morris P.F."/>
            <person name="Phuntumart V."/>
            <person name="Putnam N.H."/>
            <person name="Rash S."/>
            <person name="Rose J.K."/>
            <person name="Sakihama Y."/>
            <person name="Salamov A.A."/>
            <person name="Savidor A."/>
            <person name="Scheuring C.F."/>
            <person name="Smith B.M."/>
            <person name="Sobral B.W."/>
            <person name="Terry A."/>
            <person name="Torto-Alalibo T.A."/>
            <person name="Win J."/>
            <person name="Xu Z."/>
            <person name="Zhang H."/>
            <person name="Grigoriev I.V."/>
            <person name="Rokhsar D.S."/>
            <person name="Boore J.L."/>
        </authorList>
    </citation>
    <scope>NUCLEOTIDE SEQUENCE [LARGE SCALE GENOMIC DNA]</scope>
    <source>
        <strain evidence="2 3">P6497</strain>
    </source>
</reference>
<dbReference type="KEGG" id="psoj:PHYSODRAFT_477616"/>
<feature type="non-terminal residue" evidence="2">
    <location>
        <position position="1"/>
    </location>
</feature>
<dbReference type="PANTHER" id="PTHR33050:SF7">
    <property type="entry name" value="RIBONUCLEASE H"/>
    <property type="match status" value="1"/>
</dbReference>
<evidence type="ECO:0000313" key="2">
    <source>
        <dbReference type="EMBL" id="EGZ30551.1"/>
    </source>
</evidence>
<accession>G4YNP6</accession>
<protein>
    <submittedName>
        <fullName evidence="2">Uncharacterized protein</fullName>
    </submittedName>
</protein>
<dbReference type="RefSeq" id="XP_009517826.1">
    <property type="nucleotide sequence ID" value="XM_009519531.1"/>
</dbReference>
<keyword evidence="3" id="KW-1185">Reference proteome</keyword>
<proteinExistence type="predicted"/>
<gene>
    <name evidence="2" type="ORF">PHYSODRAFT_477616</name>
</gene>
<evidence type="ECO:0000313" key="3">
    <source>
        <dbReference type="Proteomes" id="UP000002640"/>
    </source>
</evidence>
<sequence>SPFGVVDKSGGDPNVSGRTIHDLSFPDGLSINDLTDQASIERPEYVHCDAIASEILRVSATNPDTEVDIMAGDVAAAFRHISLHSNSVRWFAGLIDEADALILELAAPFGWPGSPGTYEIVGGAVSYVHGSHFNADNPDGFFHYHWVDDHINVTATVGSNRADMDRSLRFALLAVLGEGAINEDKFTPWAPVQTVLGLQFDTHSRTVSMPESKILKARRLVVAAFHSTAMSRTALRSLVGSGHLYPPGPTVPSTTTSARDLRSPF</sequence>
<feature type="region of interest" description="Disordered" evidence="1">
    <location>
        <begin position="245"/>
        <end position="265"/>
    </location>
</feature>
<name>G4YNP6_PHYSP</name>